<dbReference type="InterPro" id="IPR009702">
    <property type="entry name" value="DUF1284"/>
</dbReference>
<dbReference type="OrthoDB" id="6195504at2"/>
<organism evidence="1 2">
    <name type="scientific">Martelella mediterranea DSM 17316</name>
    <dbReference type="NCBI Taxonomy" id="1122214"/>
    <lineage>
        <taxon>Bacteria</taxon>
        <taxon>Pseudomonadati</taxon>
        <taxon>Pseudomonadota</taxon>
        <taxon>Alphaproteobacteria</taxon>
        <taxon>Hyphomicrobiales</taxon>
        <taxon>Aurantimonadaceae</taxon>
        <taxon>Martelella</taxon>
    </lineage>
</organism>
<dbReference type="KEGG" id="mmed:Mame_03012"/>
<dbReference type="Proteomes" id="UP000191135">
    <property type="component" value="Chromosome"/>
</dbReference>
<keyword evidence="2" id="KW-1185">Reference proteome</keyword>
<dbReference type="RefSeq" id="WP_018066038.1">
    <property type="nucleotide sequence ID" value="NZ_AQWH01000018.1"/>
</dbReference>
<gene>
    <name evidence="1" type="ORF">Mame_03012</name>
</gene>
<sequence>MTVRLRPHHLLCMLTYAGKGYSPAFTANMTVVVGRIAGGEPVEIVEGPDDICKPLLSEPDPHCYRESVQVRDRRASQDVGQLLGVSISAGELPALTEGRLDMLRQAFRDGDIRAACRDGDIRAACRDCEWQELCGRIADNAFSGTALREAGRHDIPPRDRQP</sequence>
<dbReference type="Pfam" id="PF06935">
    <property type="entry name" value="DUF1284"/>
    <property type="match status" value="1"/>
</dbReference>
<proteinExistence type="predicted"/>
<reference evidence="1 2" key="1">
    <citation type="submission" date="2017-03" db="EMBL/GenBank/DDBJ databases">
        <title>Foreign affairs: Plasmid Transfer between Roseobacters and Rhizobia.</title>
        <authorList>
            <person name="Bartling P."/>
            <person name="Bunk B."/>
            <person name="Overmann J."/>
            <person name="Brinkmann H."/>
            <person name="Petersen J."/>
        </authorList>
    </citation>
    <scope>NUCLEOTIDE SEQUENCE [LARGE SCALE GENOMIC DNA]</scope>
    <source>
        <strain evidence="1 2">MACL11</strain>
    </source>
</reference>
<evidence type="ECO:0000313" key="2">
    <source>
        <dbReference type="Proteomes" id="UP000191135"/>
    </source>
</evidence>
<name>A0A1U9Z3Q4_9HYPH</name>
<dbReference type="EMBL" id="CP020330">
    <property type="protein sequence ID" value="AQZ52333.1"/>
    <property type="molecule type" value="Genomic_DNA"/>
</dbReference>
<evidence type="ECO:0000313" key="1">
    <source>
        <dbReference type="EMBL" id="AQZ52333.1"/>
    </source>
</evidence>
<dbReference type="eggNOG" id="COG3543">
    <property type="taxonomic scope" value="Bacteria"/>
</dbReference>
<dbReference type="STRING" id="1122214.Mame_03012"/>
<accession>A0A1U9Z3Q4</accession>
<evidence type="ECO:0008006" key="3">
    <source>
        <dbReference type="Google" id="ProtNLM"/>
    </source>
</evidence>
<dbReference type="AlphaFoldDB" id="A0A1U9Z3Q4"/>
<protein>
    <recommendedName>
        <fullName evidence="3">2Fe-2S ferredoxin</fullName>
    </recommendedName>
</protein>